<comment type="similarity">
    <text evidence="2 12">Belongs to the cation transport ATPase (P-type) (TC 3.A.3) family. Type IB subfamily.</text>
</comment>
<keyword evidence="6 12" id="KW-0479">Metal-binding</keyword>
<keyword evidence="5 12" id="KW-0812">Transmembrane</keyword>
<evidence type="ECO:0000256" key="9">
    <source>
        <dbReference type="ARBA" id="ARBA00022967"/>
    </source>
</evidence>
<dbReference type="EMBL" id="JALLPJ020000227">
    <property type="protein sequence ID" value="KAL3798219.1"/>
    <property type="molecule type" value="Genomic_DNA"/>
</dbReference>
<evidence type="ECO:0000256" key="13">
    <source>
        <dbReference type="SAM" id="MobiDB-lite"/>
    </source>
</evidence>
<evidence type="ECO:0000256" key="2">
    <source>
        <dbReference type="ARBA" id="ARBA00006024"/>
    </source>
</evidence>
<reference evidence="15 16" key="1">
    <citation type="submission" date="2024-10" db="EMBL/GenBank/DDBJ databases">
        <title>Updated reference genomes for cyclostephanoid diatoms.</title>
        <authorList>
            <person name="Roberts W.R."/>
            <person name="Alverson A.J."/>
        </authorList>
    </citation>
    <scope>NUCLEOTIDE SEQUENCE [LARGE SCALE GENOMIC DNA]</scope>
    <source>
        <strain evidence="15 16">AJA010-31</strain>
    </source>
</reference>
<keyword evidence="4" id="KW-0813">Transport</keyword>
<dbReference type="Proteomes" id="UP001530400">
    <property type="component" value="Unassembled WGS sequence"/>
</dbReference>
<dbReference type="PRINTS" id="PR00120">
    <property type="entry name" value="HATPASE"/>
</dbReference>
<evidence type="ECO:0000256" key="5">
    <source>
        <dbReference type="ARBA" id="ARBA00022692"/>
    </source>
</evidence>
<dbReference type="Gene3D" id="3.30.70.100">
    <property type="match status" value="2"/>
</dbReference>
<dbReference type="PROSITE" id="PS00154">
    <property type="entry name" value="ATPASE_E1_E2"/>
    <property type="match status" value="1"/>
</dbReference>
<dbReference type="PANTHER" id="PTHR43520:SF8">
    <property type="entry name" value="P-TYPE CU(+) TRANSPORTER"/>
    <property type="match status" value="1"/>
</dbReference>
<evidence type="ECO:0000256" key="10">
    <source>
        <dbReference type="ARBA" id="ARBA00022989"/>
    </source>
</evidence>
<protein>
    <recommendedName>
        <fullName evidence="3">P-type Cu(+) transporter</fullName>
        <ecNumber evidence="3">7.2.2.8</ecNumber>
    </recommendedName>
</protein>
<dbReference type="FunFam" id="3.30.70.100:FF:000001">
    <property type="entry name" value="ATPase copper transporting beta"/>
    <property type="match status" value="1"/>
</dbReference>
<feature type="domain" description="HMA" evidence="14">
    <location>
        <begin position="186"/>
        <end position="255"/>
    </location>
</feature>
<dbReference type="InterPro" id="IPR027256">
    <property type="entry name" value="P-typ_ATPase_IB"/>
</dbReference>
<dbReference type="GO" id="GO:0016020">
    <property type="term" value="C:membrane"/>
    <property type="evidence" value="ECO:0007669"/>
    <property type="project" value="UniProtKB-SubCell"/>
</dbReference>
<evidence type="ECO:0000256" key="12">
    <source>
        <dbReference type="RuleBase" id="RU362081"/>
    </source>
</evidence>
<dbReference type="PRINTS" id="PR00119">
    <property type="entry name" value="CATATPASE"/>
</dbReference>
<dbReference type="InterPro" id="IPR023298">
    <property type="entry name" value="ATPase_P-typ_TM_dom_sf"/>
</dbReference>
<keyword evidence="8 12" id="KW-0067">ATP-binding</keyword>
<evidence type="ECO:0000256" key="11">
    <source>
        <dbReference type="ARBA" id="ARBA00023136"/>
    </source>
</evidence>
<dbReference type="InterPro" id="IPR001757">
    <property type="entry name" value="P_typ_ATPase"/>
</dbReference>
<dbReference type="InterPro" id="IPR006121">
    <property type="entry name" value="HMA_dom"/>
</dbReference>
<dbReference type="SFLD" id="SFLDF00027">
    <property type="entry name" value="p-type_atpase"/>
    <property type="match status" value="1"/>
</dbReference>
<comment type="subcellular location">
    <subcellularLocation>
        <location evidence="1">Endomembrane system</location>
        <topology evidence="1">Multi-pass membrane protein</topology>
    </subcellularLocation>
    <subcellularLocation>
        <location evidence="12">Membrane</location>
    </subcellularLocation>
</comment>
<dbReference type="SUPFAM" id="SSF81653">
    <property type="entry name" value="Calcium ATPase, transduction domain A"/>
    <property type="match status" value="1"/>
</dbReference>
<dbReference type="SUPFAM" id="SSF55008">
    <property type="entry name" value="HMA, heavy metal-associated domain"/>
    <property type="match status" value="2"/>
</dbReference>
<dbReference type="InterPro" id="IPR036163">
    <property type="entry name" value="HMA_dom_sf"/>
</dbReference>
<feature type="non-terminal residue" evidence="15">
    <location>
        <position position="1"/>
    </location>
</feature>
<dbReference type="InterPro" id="IPR059000">
    <property type="entry name" value="ATPase_P-type_domA"/>
</dbReference>
<dbReference type="InterPro" id="IPR023214">
    <property type="entry name" value="HAD_sf"/>
</dbReference>
<dbReference type="GO" id="GO:0005524">
    <property type="term" value="F:ATP binding"/>
    <property type="evidence" value="ECO:0007669"/>
    <property type="project" value="UniProtKB-UniRule"/>
</dbReference>
<dbReference type="InterPro" id="IPR044492">
    <property type="entry name" value="P_typ_ATPase_HD_dom"/>
</dbReference>
<dbReference type="SFLD" id="SFLDG00002">
    <property type="entry name" value="C1.7:_P-type_atpase_like"/>
    <property type="match status" value="1"/>
</dbReference>
<accession>A0ABD3QCW7</accession>
<evidence type="ECO:0000256" key="1">
    <source>
        <dbReference type="ARBA" id="ARBA00004127"/>
    </source>
</evidence>
<dbReference type="InterPro" id="IPR008250">
    <property type="entry name" value="ATPase_P-typ_transduc_dom_A_sf"/>
</dbReference>
<evidence type="ECO:0000256" key="6">
    <source>
        <dbReference type="ARBA" id="ARBA00022723"/>
    </source>
</evidence>
<dbReference type="SUPFAM" id="SSF56784">
    <property type="entry name" value="HAD-like"/>
    <property type="match status" value="1"/>
</dbReference>
<evidence type="ECO:0000313" key="16">
    <source>
        <dbReference type="Proteomes" id="UP001530400"/>
    </source>
</evidence>
<feature type="transmembrane region" description="Helical" evidence="12">
    <location>
        <begin position="651"/>
        <end position="676"/>
    </location>
</feature>
<dbReference type="Gene3D" id="2.70.150.10">
    <property type="entry name" value="Calcium-transporting ATPase, cytoplasmic transduction domain A"/>
    <property type="match status" value="1"/>
</dbReference>
<dbReference type="CDD" id="cd00371">
    <property type="entry name" value="HMA"/>
    <property type="match status" value="2"/>
</dbReference>
<feature type="transmembrane region" description="Helical" evidence="12">
    <location>
        <begin position="696"/>
        <end position="718"/>
    </location>
</feature>
<feature type="region of interest" description="Disordered" evidence="13">
    <location>
        <begin position="572"/>
        <end position="591"/>
    </location>
</feature>
<dbReference type="FunFam" id="2.70.150.10:FF:000002">
    <property type="entry name" value="Copper-transporting ATPase 1, putative"/>
    <property type="match status" value="1"/>
</dbReference>
<dbReference type="InterPro" id="IPR023299">
    <property type="entry name" value="ATPase_P-typ_cyto_dom_N"/>
</dbReference>
<keyword evidence="10 12" id="KW-1133">Transmembrane helix</keyword>
<dbReference type="GO" id="GO:0140581">
    <property type="term" value="F:P-type monovalent copper transporter activity"/>
    <property type="evidence" value="ECO:0007669"/>
    <property type="project" value="UniProtKB-EC"/>
</dbReference>
<evidence type="ECO:0000256" key="7">
    <source>
        <dbReference type="ARBA" id="ARBA00022741"/>
    </source>
</evidence>
<keyword evidence="11 12" id="KW-0472">Membrane</keyword>
<feature type="transmembrane region" description="Helical" evidence="12">
    <location>
        <begin position="488"/>
        <end position="508"/>
    </location>
</feature>
<feature type="domain" description="HMA" evidence="14">
    <location>
        <begin position="77"/>
        <end position="150"/>
    </location>
</feature>
<comment type="caution">
    <text evidence="15">The sequence shown here is derived from an EMBL/GenBank/DDBJ whole genome shotgun (WGS) entry which is preliminary data.</text>
</comment>
<dbReference type="PROSITE" id="PS50846">
    <property type="entry name" value="HMA_2"/>
    <property type="match status" value="2"/>
</dbReference>
<dbReference type="PANTHER" id="PTHR43520">
    <property type="entry name" value="ATP7, ISOFORM B"/>
    <property type="match status" value="1"/>
</dbReference>
<organism evidence="15 16">
    <name type="scientific">Cyclotella atomus</name>
    <dbReference type="NCBI Taxonomy" id="382360"/>
    <lineage>
        <taxon>Eukaryota</taxon>
        <taxon>Sar</taxon>
        <taxon>Stramenopiles</taxon>
        <taxon>Ochrophyta</taxon>
        <taxon>Bacillariophyta</taxon>
        <taxon>Coscinodiscophyceae</taxon>
        <taxon>Thalassiosirophycidae</taxon>
        <taxon>Stephanodiscales</taxon>
        <taxon>Stephanodiscaceae</taxon>
        <taxon>Cyclotella</taxon>
    </lineage>
</organism>
<dbReference type="CDD" id="cd02094">
    <property type="entry name" value="P-type_ATPase_Cu-like"/>
    <property type="match status" value="1"/>
</dbReference>
<evidence type="ECO:0000313" key="15">
    <source>
        <dbReference type="EMBL" id="KAL3798219.1"/>
    </source>
</evidence>
<feature type="transmembrane region" description="Helical" evidence="12">
    <location>
        <begin position="1066"/>
        <end position="1087"/>
    </location>
</feature>
<evidence type="ECO:0000256" key="4">
    <source>
        <dbReference type="ARBA" id="ARBA00022448"/>
    </source>
</evidence>
<dbReference type="InterPro" id="IPR018303">
    <property type="entry name" value="ATPase_P-typ_P_site"/>
</dbReference>
<dbReference type="AlphaFoldDB" id="A0ABD3QCW7"/>
<dbReference type="Pfam" id="PF00122">
    <property type="entry name" value="E1-E2_ATPase"/>
    <property type="match status" value="1"/>
</dbReference>
<gene>
    <name evidence="15" type="ORF">ACHAWO_003424</name>
</gene>
<dbReference type="InterPro" id="IPR017969">
    <property type="entry name" value="Heavy-metal-associated_CS"/>
</dbReference>
<dbReference type="NCBIfam" id="TIGR01494">
    <property type="entry name" value="ATPase_P-type"/>
    <property type="match status" value="1"/>
</dbReference>
<evidence type="ECO:0000259" key="14">
    <source>
        <dbReference type="PROSITE" id="PS50846"/>
    </source>
</evidence>
<dbReference type="PROSITE" id="PS01047">
    <property type="entry name" value="HMA_1"/>
    <property type="match status" value="2"/>
</dbReference>
<name>A0ABD3QCW7_9STRA</name>
<dbReference type="SUPFAM" id="SSF81665">
    <property type="entry name" value="Calcium ATPase, transmembrane domain M"/>
    <property type="match status" value="1"/>
</dbReference>
<keyword evidence="9" id="KW-1278">Translocase</keyword>
<dbReference type="Pfam" id="PF00403">
    <property type="entry name" value="HMA"/>
    <property type="match status" value="1"/>
</dbReference>
<evidence type="ECO:0000256" key="8">
    <source>
        <dbReference type="ARBA" id="ARBA00022840"/>
    </source>
</evidence>
<sequence>NFFNLKSWYPPIDDFISLRSSRRLDLPDIINLDLGYSEITIMGNAISETQADERASLLSNQIDTSSSSSNINKHQSYEISLSISGMTCSSCSSTVESAIKSSAGVQQASVDLIGETATIIINTENNNEGVAQTLVDELISAIEDTGFDAQMLSIRTLTTTVGGETNGYSTFGSMTCKGNTKSRYSVEATFALEGLTCATCVGAVSSAVKSLPSSRLDVESVNVRLLPDATLTVHCDPSMIDEIIDTVESVGFGIELSSKHEFIEDNALENGQMQSKVKVVYVSMGNVGAAIKHLKHLDGIANVREHKQPQRQKEGSSTIEITYQESNLGVRDIFDNLQTAFPNQPIEIWDALSYQVKQKSMDTKRQKEIIQWRNQFIFAIVFALPVFVISMVFTRIPRTQMYFMEMTPLGISREEFWTWALATPVQFLSGSRFYRDSYHSIKSKKLGMSFLIAMGTTAAYFYSVSAVLYNAWNYRMEKEFGSPGIPRLMQSFDSSAMLIAFILLGKWLEANAKSRTSQAVSKLAEMAPDCATLVGTVDDIGKINSIPERTIPLVMIQRGDILLVRPGEKVPTDGKVKSGSSSVDESMLTGESLPVGKSEGDAVIGGTMNLNGAMQMVVEEVGEDTTLAQVIRLVESARSSKAHIQEVADRIAAVFTPIVISISLTTYIVWACLLHSTVLDGIKEDWPYRDQGLNDWTLPLLFSISVLVIACPCALGLATPTAVMVGTGVGARLGILIRGGEPLELTKDVTCVVMDKTGTITRGMPEVADVLLLSDRLLGSTIKQNVIDSRRQITEEIIYFAACAEQNSEHPLARAILLKAKELDIGEGLRRPIIPATDFEAEVGKGVKCTVNDRQVHIGNRRSLEANGIIITPGTFDAMEHLENKGETAVVVSIDGRSEAVLGILDKAKDEAALTVNVLQHVYGIKCFMLTGDNVRTAKTIARDIGLPATHVIADVLPAEKVAFVKKLRTKGEVVAMVGDGVNDSPALAEADVGVAIGSGTQIAMETGGIILVNSKLTDLLIAIDLAKTIYSRIKLNLFWALGYNSIGIPIASGVFYPITHHMLPPYVAAFAMALSSVSVLSSSLLLNRYQPPHFVKKYGKNLRRGKLGIENIDITTGGSEIHISVQCDAMLRNEPCTCPPETCECMPCAEHGNIVETKVIAPGCQEAWGRECRCDPCLCVGCKSCHGEGNIKEKSSCCSEKKHQVAADNKSVRCMEKVCASQQRHW</sequence>
<dbReference type="SFLD" id="SFLDS00003">
    <property type="entry name" value="Haloacid_Dehalogenase"/>
    <property type="match status" value="1"/>
</dbReference>
<dbReference type="Pfam" id="PF00702">
    <property type="entry name" value="Hydrolase"/>
    <property type="match status" value="1"/>
</dbReference>
<feature type="transmembrane region" description="Helical" evidence="12">
    <location>
        <begin position="376"/>
        <end position="396"/>
    </location>
</feature>
<feature type="transmembrane region" description="Helical" evidence="12">
    <location>
        <begin position="1038"/>
        <end position="1060"/>
    </location>
</feature>
<dbReference type="GO" id="GO:0012505">
    <property type="term" value="C:endomembrane system"/>
    <property type="evidence" value="ECO:0007669"/>
    <property type="project" value="UniProtKB-SubCell"/>
</dbReference>
<dbReference type="Gene3D" id="3.40.1110.10">
    <property type="entry name" value="Calcium-transporting ATPase, cytoplasmic domain N"/>
    <property type="match status" value="1"/>
</dbReference>
<keyword evidence="7 12" id="KW-0547">Nucleotide-binding</keyword>
<dbReference type="GO" id="GO:0046872">
    <property type="term" value="F:metal ion binding"/>
    <property type="evidence" value="ECO:0007669"/>
    <property type="project" value="UniProtKB-KW"/>
</dbReference>
<dbReference type="EC" id="7.2.2.8" evidence="3"/>
<keyword evidence="16" id="KW-1185">Reference proteome</keyword>
<proteinExistence type="inferred from homology"/>
<dbReference type="NCBIfam" id="TIGR01525">
    <property type="entry name" value="ATPase-IB_hvy"/>
    <property type="match status" value="1"/>
</dbReference>
<dbReference type="InterPro" id="IPR036412">
    <property type="entry name" value="HAD-like_sf"/>
</dbReference>
<dbReference type="Gene3D" id="3.40.50.1000">
    <property type="entry name" value="HAD superfamily/HAD-like"/>
    <property type="match status" value="1"/>
</dbReference>
<feature type="transmembrane region" description="Helical" evidence="12">
    <location>
        <begin position="446"/>
        <end position="468"/>
    </location>
</feature>
<evidence type="ECO:0000256" key="3">
    <source>
        <dbReference type="ARBA" id="ARBA00012517"/>
    </source>
</evidence>